<keyword evidence="3 5" id="KW-0863">Zinc-finger</keyword>
<dbReference type="Gramene" id="OE9A014452T1">
    <property type="protein sequence ID" value="OE9A014452C1"/>
    <property type="gene ID" value="OE9A014452"/>
</dbReference>
<evidence type="ECO:0000256" key="7">
    <source>
        <dbReference type="SAM" id="MobiDB-lite"/>
    </source>
</evidence>
<evidence type="ECO:0000313" key="10">
    <source>
        <dbReference type="Proteomes" id="UP000594638"/>
    </source>
</evidence>
<dbReference type="SMART" id="SM00575">
    <property type="entry name" value="ZnF_PMZ"/>
    <property type="match status" value="1"/>
</dbReference>
<evidence type="ECO:0000259" key="8">
    <source>
        <dbReference type="PROSITE" id="PS50966"/>
    </source>
</evidence>
<dbReference type="PROSITE" id="PS50966">
    <property type="entry name" value="ZF_SWIM"/>
    <property type="match status" value="1"/>
</dbReference>
<proteinExistence type="inferred from homology"/>
<evidence type="ECO:0000256" key="3">
    <source>
        <dbReference type="ARBA" id="ARBA00022771"/>
    </source>
</evidence>
<name>A0A8S0V5L3_OLEEU</name>
<evidence type="ECO:0000256" key="6">
    <source>
        <dbReference type="RuleBase" id="RU367018"/>
    </source>
</evidence>
<protein>
    <recommendedName>
        <fullName evidence="6">Protein FAR1-RELATED SEQUENCE</fullName>
    </recommendedName>
</protein>
<evidence type="ECO:0000313" key="9">
    <source>
        <dbReference type="EMBL" id="CAA3026687.1"/>
    </source>
</evidence>
<evidence type="ECO:0000256" key="5">
    <source>
        <dbReference type="PROSITE-ProRule" id="PRU00325"/>
    </source>
</evidence>
<evidence type="ECO:0000256" key="4">
    <source>
        <dbReference type="ARBA" id="ARBA00022833"/>
    </source>
</evidence>
<dbReference type="GO" id="GO:0008270">
    <property type="term" value="F:zinc ion binding"/>
    <property type="evidence" value="ECO:0007669"/>
    <property type="project" value="UniProtKB-UniRule"/>
</dbReference>
<keyword evidence="10" id="KW-1185">Reference proteome</keyword>
<feature type="compositionally biased region" description="Basic residues" evidence="7">
    <location>
        <begin position="262"/>
        <end position="274"/>
    </location>
</feature>
<dbReference type="OrthoDB" id="913269at2759"/>
<dbReference type="Pfam" id="PF04434">
    <property type="entry name" value="SWIM"/>
    <property type="match status" value="1"/>
</dbReference>
<comment type="subcellular location">
    <subcellularLocation>
        <location evidence="6">Nucleus</location>
    </subcellularLocation>
</comment>
<accession>A0A8S0V5L3</accession>
<dbReference type="PANTHER" id="PTHR31669">
    <property type="entry name" value="PROTEIN FAR1-RELATED SEQUENCE 10-RELATED"/>
    <property type="match status" value="1"/>
</dbReference>
<dbReference type="PANTHER" id="PTHR31669:SF283">
    <property type="entry name" value="PROTEIN FAR1-RELATED SEQUENCE"/>
    <property type="match status" value="1"/>
</dbReference>
<dbReference type="InterPro" id="IPR006564">
    <property type="entry name" value="Znf_PMZ"/>
</dbReference>
<comment type="caution">
    <text evidence="9">The sequence shown here is derived from an EMBL/GenBank/DDBJ whole genome shotgun (WGS) entry which is preliminary data.</text>
</comment>
<feature type="compositionally biased region" description="Low complexity" evidence="7">
    <location>
        <begin position="279"/>
        <end position="289"/>
    </location>
</feature>
<sequence length="390" mass="44651">MNAFFDGYVHLKTTLKQFVEQYKRALRCKVEKEFQSNFKSFLQMVPCAAQYEIELQFQSVYTIAKFREAQDEFTGKVYCDVISTLEGDMLMTNEVHEDVMHEGRRRKKTFFVSFERENCDIVCSCHLFEFRGILCRHSIAVLIRCDVTSFPKRYILRRWRRDVSRAHTRVAVNYDGLISSPGQLRYDELCHEFAKLADLATDDERQSRVILDWIKLQCKDLLMLKTSHSGSNAITHHTIQVADQCTDSQNDANVSIKDMKSSCRKGVPKKLRKKGPLESSSKNTKTASSKGRRPIGRHIGTQESAVHVHEAQQQNYSMQPPPPCLQYSMPSTFPVSQYTFATPFSHSGVLPMSNYIAPSSSNIMHNSQGQPMPYYHPYLSDHGGSSLCTL</sequence>
<organism evidence="9 10">
    <name type="scientific">Olea europaea subsp. europaea</name>
    <dbReference type="NCBI Taxonomy" id="158383"/>
    <lineage>
        <taxon>Eukaryota</taxon>
        <taxon>Viridiplantae</taxon>
        <taxon>Streptophyta</taxon>
        <taxon>Embryophyta</taxon>
        <taxon>Tracheophyta</taxon>
        <taxon>Spermatophyta</taxon>
        <taxon>Magnoliopsida</taxon>
        <taxon>eudicotyledons</taxon>
        <taxon>Gunneridae</taxon>
        <taxon>Pentapetalae</taxon>
        <taxon>asterids</taxon>
        <taxon>lamiids</taxon>
        <taxon>Lamiales</taxon>
        <taxon>Oleaceae</taxon>
        <taxon>Oleeae</taxon>
        <taxon>Olea</taxon>
    </lineage>
</organism>
<dbReference type="Proteomes" id="UP000594638">
    <property type="component" value="Unassembled WGS sequence"/>
</dbReference>
<dbReference type="GO" id="GO:0006355">
    <property type="term" value="P:regulation of DNA-templated transcription"/>
    <property type="evidence" value="ECO:0007669"/>
    <property type="project" value="UniProtKB-UniRule"/>
</dbReference>
<dbReference type="EMBL" id="CACTIH010009173">
    <property type="protein sequence ID" value="CAA3026687.1"/>
    <property type="molecule type" value="Genomic_DNA"/>
</dbReference>
<comment type="similarity">
    <text evidence="1 6">Belongs to the FHY3/FAR1 family.</text>
</comment>
<dbReference type="AlphaFoldDB" id="A0A8S0V5L3"/>
<reference evidence="9 10" key="1">
    <citation type="submission" date="2019-12" db="EMBL/GenBank/DDBJ databases">
        <authorList>
            <person name="Alioto T."/>
            <person name="Alioto T."/>
            <person name="Gomez Garrido J."/>
        </authorList>
    </citation>
    <scope>NUCLEOTIDE SEQUENCE [LARGE SCALE GENOMIC DNA]</scope>
</reference>
<keyword evidence="6" id="KW-0539">Nucleus</keyword>
<comment type="function">
    <text evidence="6">Putative transcription activator involved in regulating light control of development.</text>
</comment>
<dbReference type="InterPro" id="IPR007527">
    <property type="entry name" value="Znf_SWIM"/>
</dbReference>
<evidence type="ECO:0000256" key="2">
    <source>
        <dbReference type="ARBA" id="ARBA00022723"/>
    </source>
</evidence>
<gene>
    <name evidence="9" type="ORF">OLEA9_A014452</name>
</gene>
<evidence type="ECO:0000256" key="1">
    <source>
        <dbReference type="ARBA" id="ARBA00005889"/>
    </source>
</evidence>
<keyword evidence="2 6" id="KW-0479">Metal-binding</keyword>
<dbReference type="GO" id="GO:0005634">
    <property type="term" value="C:nucleus"/>
    <property type="evidence" value="ECO:0007669"/>
    <property type="project" value="UniProtKB-SubCell"/>
</dbReference>
<dbReference type="InterPro" id="IPR031052">
    <property type="entry name" value="FHY3/FAR1"/>
</dbReference>
<keyword evidence="4 6" id="KW-0862">Zinc</keyword>
<feature type="domain" description="SWIM-type" evidence="8">
    <location>
        <begin position="110"/>
        <end position="146"/>
    </location>
</feature>
<feature type="region of interest" description="Disordered" evidence="7">
    <location>
        <begin position="262"/>
        <end position="296"/>
    </location>
</feature>